<keyword evidence="1" id="KW-0805">Transcription regulation</keyword>
<dbReference type="SUPFAM" id="SSF46785">
    <property type="entry name" value="Winged helix' DNA-binding domain"/>
    <property type="match status" value="1"/>
</dbReference>
<proteinExistence type="predicted"/>
<dbReference type="Proteomes" id="UP000235778">
    <property type="component" value="Unassembled WGS sequence"/>
</dbReference>
<dbReference type="InterPro" id="IPR023187">
    <property type="entry name" value="Tscrpt_reg_MarR-type_CS"/>
</dbReference>
<dbReference type="InterPro" id="IPR039422">
    <property type="entry name" value="MarR/SlyA-like"/>
</dbReference>
<feature type="domain" description="HTH marR-type" evidence="4">
    <location>
        <begin position="7"/>
        <end position="137"/>
    </location>
</feature>
<dbReference type="EMBL" id="MCSI01000007">
    <property type="protein sequence ID" value="PME74093.1"/>
    <property type="molecule type" value="Genomic_DNA"/>
</dbReference>
<evidence type="ECO:0000313" key="6">
    <source>
        <dbReference type="Proteomes" id="UP000235778"/>
    </source>
</evidence>
<evidence type="ECO:0000256" key="3">
    <source>
        <dbReference type="ARBA" id="ARBA00023163"/>
    </source>
</evidence>
<dbReference type="PROSITE" id="PS50995">
    <property type="entry name" value="HTH_MARR_2"/>
    <property type="match status" value="1"/>
</dbReference>
<evidence type="ECO:0000256" key="1">
    <source>
        <dbReference type="ARBA" id="ARBA00023015"/>
    </source>
</evidence>
<comment type="caution">
    <text evidence="5">The sequence shown here is derived from an EMBL/GenBank/DDBJ whole genome shotgun (WGS) entry which is preliminary data.</text>
</comment>
<evidence type="ECO:0000259" key="4">
    <source>
        <dbReference type="PROSITE" id="PS50995"/>
    </source>
</evidence>
<dbReference type="PRINTS" id="PR00598">
    <property type="entry name" value="HTHMARR"/>
</dbReference>
<dbReference type="InterPro" id="IPR000835">
    <property type="entry name" value="HTH_MarR-typ"/>
</dbReference>
<keyword evidence="2" id="KW-0238">DNA-binding</keyword>
<dbReference type="RefSeq" id="WP_017108282.1">
    <property type="nucleotide sequence ID" value="NZ_MAKA01000260.1"/>
</dbReference>
<sequence>MSDNTSLESIFRLVHSLKRQMSEQIESLDSEIAPMNIRVMKIITKKSPCTAIDIAHFLNRDKAQVTRLINALISQELVKKSPNPEDKRSQLLVLTDKGQEIMSKVSNIDREMLQKMTKGMTDDELEQFRKIANKMAKNLESCSK</sequence>
<dbReference type="AlphaFoldDB" id="A0A1B9Q0J1"/>
<dbReference type="Pfam" id="PF01047">
    <property type="entry name" value="MarR"/>
    <property type="match status" value="1"/>
</dbReference>
<protein>
    <submittedName>
        <fullName evidence="5">MarR family transcriptional regulator</fullName>
    </submittedName>
</protein>
<dbReference type="SMART" id="SM00347">
    <property type="entry name" value="HTH_MARR"/>
    <property type="match status" value="1"/>
</dbReference>
<gene>
    <name evidence="5" type="ORF">BCV30_20980</name>
</gene>
<evidence type="ECO:0000313" key="5">
    <source>
        <dbReference type="EMBL" id="PME74093.1"/>
    </source>
</evidence>
<dbReference type="GO" id="GO:0003677">
    <property type="term" value="F:DNA binding"/>
    <property type="evidence" value="ECO:0007669"/>
    <property type="project" value="UniProtKB-KW"/>
</dbReference>
<dbReference type="PANTHER" id="PTHR33164:SF99">
    <property type="entry name" value="MARR FAMILY REGULATORY PROTEIN"/>
    <property type="match status" value="1"/>
</dbReference>
<organism evidence="5 6">
    <name type="scientific">Vibrio lentus</name>
    <dbReference type="NCBI Taxonomy" id="136468"/>
    <lineage>
        <taxon>Bacteria</taxon>
        <taxon>Pseudomonadati</taxon>
        <taxon>Pseudomonadota</taxon>
        <taxon>Gammaproteobacteria</taxon>
        <taxon>Vibrionales</taxon>
        <taxon>Vibrionaceae</taxon>
        <taxon>Vibrio</taxon>
    </lineage>
</organism>
<dbReference type="Gene3D" id="1.10.10.10">
    <property type="entry name" value="Winged helix-like DNA-binding domain superfamily/Winged helix DNA-binding domain"/>
    <property type="match status" value="1"/>
</dbReference>
<dbReference type="PANTHER" id="PTHR33164">
    <property type="entry name" value="TRANSCRIPTIONAL REGULATOR, MARR FAMILY"/>
    <property type="match status" value="1"/>
</dbReference>
<dbReference type="InterPro" id="IPR036388">
    <property type="entry name" value="WH-like_DNA-bd_sf"/>
</dbReference>
<dbReference type="InterPro" id="IPR036390">
    <property type="entry name" value="WH_DNA-bd_sf"/>
</dbReference>
<evidence type="ECO:0000256" key="2">
    <source>
        <dbReference type="ARBA" id="ARBA00023125"/>
    </source>
</evidence>
<dbReference type="PROSITE" id="PS01117">
    <property type="entry name" value="HTH_MARR_1"/>
    <property type="match status" value="1"/>
</dbReference>
<dbReference type="GO" id="GO:0006950">
    <property type="term" value="P:response to stress"/>
    <property type="evidence" value="ECO:0007669"/>
    <property type="project" value="TreeGrafter"/>
</dbReference>
<name>A0A1B9Q0J1_9VIBR</name>
<accession>A0A1B9Q0J1</accession>
<reference evidence="6" key="1">
    <citation type="submission" date="2016-07" db="EMBL/GenBank/DDBJ databases">
        <title>Nontailed viruses are major unrecognized killers of bacteria in the ocean.</title>
        <authorList>
            <person name="Kauffman K."/>
            <person name="Hussain F."/>
            <person name="Yang J."/>
            <person name="Arevalo P."/>
            <person name="Brown J."/>
            <person name="Cutler M."/>
            <person name="Kelly L."/>
            <person name="Polz M.F."/>
        </authorList>
    </citation>
    <scope>NUCLEOTIDE SEQUENCE [LARGE SCALE GENOMIC DNA]</scope>
    <source>
        <strain evidence="6">10N.286.55.C1</strain>
    </source>
</reference>
<dbReference type="GO" id="GO:0003700">
    <property type="term" value="F:DNA-binding transcription factor activity"/>
    <property type="evidence" value="ECO:0007669"/>
    <property type="project" value="InterPro"/>
</dbReference>
<keyword evidence="3" id="KW-0804">Transcription</keyword>